<accession>A0A3N1XY36</accession>
<dbReference type="Gene3D" id="3.20.20.80">
    <property type="entry name" value="Glycosidases"/>
    <property type="match status" value="1"/>
</dbReference>
<dbReference type="GO" id="GO:0016740">
    <property type="term" value="F:transferase activity"/>
    <property type="evidence" value="ECO:0007669"/>
    <property type="project" value="UniProtKB-KW"/>
</dbReference>
<dbReference type="InterPro" id="IPR032719">
    <property type="entry name" value="WbsX"/>
</dbReference>
<dbReference type="AlphaFoldDB" id="A0A3N1XY36"/>
<reference evidence="1 2" key="1">
    <citation type="submission" date="2018-11" db="EMBL/GenBank/DDBJ databases">
        <title>Genomic Encyclopedia of Type Strains, Phase IV (KMG-IV): sequencing the most valuable type-strain genomes for metagenomic binning, comparative biology and taxonomic classification.</title>
        <authorList>
            <person name="Goeker M."/>
        </authorList>
    </citation>
    <scope>NUCLEOTIDE SEQUENCE [LARGE SCALE GENOMIC DNA]</scope>
    <source>
        <strain evidence="1 2">DSM 26537</strain>
    </source>
</reference>
<proteinExistence type="predicted"/>
<dbReference type="CDD" id="cd11579">
    <property type="entry name" value="Glyco_tran_WbsX"/>
    <property type="match status" value="1"/>
</dbReference>
<organism evidence="1 2">
    <name type="scientific">Mobilisporobacter senegalensis</name>
    <dbReference type="NCBI Taxonomy" id="1329262"/>
    <lineage>
        <taxon>Bacteria</taxon>
        <taxon>Bacillati</taxon>
        <taxon>Bacillota</taxon>
        <taxon>Clostridia</taxon>
        <taxon>Lachnospirales</taxon>
        <taxon>Lachnospiraceae</taxon>
        <taxon>Mobilisporobacter</taxon>
    </lineage>
</organism>
<dbReference type="Pfam" id="PF14307">
    <property type="entry name" value="Glyco_tran_WbsX"/>
    <property type="match status" value="1"/>
</dbReference>
<name>A0A3N1XY36_9FIRM</name>
<dbReference type="PANTHER" id="PTHR41244:SF1">
    <property type="entry name" value="GLYCOSYLTRANSFERASE"/>
    <property type="match status" value="1"/>
</dbReference>
<dbReference type="PANTHER" id="PTHR41244">
    <property type="entry name" value="RHAMNAN SYNTHESIS F"/>
    <property type="match status" value="1"/>
</dbReference>
<evidence type="ECO:0000313" key="1">
    <source>
        <dbReference type="EMBL" id="ROR31469.1"/>
    </source>
</evidence>
<keyword evidence="1" id="KW-0808">Transferase</keyword>
<evidence type="ECO:0000313" key="2">
    <source>
        <dbReference type="Proteomes" id="UP000273083"/>
    </source>
</evidence>
<protein>
    <submittedName>
        <fullName evidence="1">Glycosyl transferase family WbsX</fullName>
    </submittedName>
</protein>
<dbReference type="RefSeq" id="WP_123607570.1">
    <property type="nucleotide sequence ID" value="NZ_RJVG01000001.1"/>
</dbReference>
<gene>
    <name evidence="1" type="ORF">EDD66_10185</name>
</gene>
<comment type="caution">
    <text evidence="1">The sequence shown here is derived from an EMBL/GenBank/DDBJ whole genome shotgun (WGS) entry which is preliminary data.</text>
</comment>
<dbReference type="EMBL" id="RJVG01000001">
    <property type="protein sequence ID" value="ROR31469.1"/>
    <property type="molecule type" value="Genomic_DNA"/>
</dbReference>
<keyword evidence="2" id="KW-1185">Reference proteome</keyword>
<sequence length="713" mass="84033">MLNYYIENMKIAKDKNNYLLKIKGWAFDSDSKINIKITDEKGKIYPIDLAFEVRNDVYEYFDNSENALNCGIQAIVEDISKKVNYLQIHFMDKDKELGIYEINMKEIIKESYQKKVSLDNFKKVIKSFKRDGFITTFQRIMSRFGSKQDNFLEESLIEPYIFQEDNFNYIPQNKYNMVIVLNATSSILKQNELDPTLNSINNQKVNRIIILTNTLNLLKYDTLDSNAQIDIIILEEELNENKRVIQYLYQNVKGLTNSFITLISGGDTLASSAMSIIYEALDHSGLLVVTSDEDRICDGEYIAPFYKRFAVQYNRPIELILRKSITIHETMFDKYIENNLEIKEIYIVNKVLYHYRLTNKANSNVKPIVFYLPQFHTFPENDEWWGKGFTEWTNTRSGKPLFEGHYQPHNPGELGYYDLINDPSIQYKQISLAKEYGIYGFCYYYYWFNGKRLMEKPLDRVLKDKSLDFPFCICWANETWSRRWNGQDQEILIKQEHNEENDNKFIEDIIPILKDERYIKLGNAPILLIYRAELFPDLKKTIKVWKEKCKENGINELHVSLVQTFGLTNPMMYGGDSAVEFPPHSIVTGNIASQMPKLNKNFLGNIYDYRDVVARCLNKKPNYYKVFRGCMLSWDNTARRKNASNIFHYSDPNEYKKWVSGLIDYTKTYNNEDEQYIFINAWNEWAEGTHLEPDEKYGRAYLEVTKESLDSNY</sequence>
<dbReference type="Proteomes" id="UP000273083">
    <property type="component" value="Unassembled WGS sequence"/>
</dbReference>